<protein>
    <submittedName>
        <fullName evidence="1">Uncharacterized protein</fullName>
    </submittedName>
</protein>
<accession>A0A6C0BT90</accession>
<dbReference type="SUPFAM" id="SSF55729">
    <property type="entry name" value="Acyl-CoA N-acyltransferases (Nat)"/>
    <property type="match status" value="1"/>
</dbReference>
<sequence>MSKIQFIHKNNDKTMFQEFSKKIISSGTRSYCLSKIKKDFLVESLESADYLFVNTFREQIRGFAAVYHDNYDGKHLHISLICNAKTHRMATRKNKNITKLAGKNIIEAVLKYGKQIKVKDVRLDAIKEVIPYYYNLGFRFENSRNNTDTEKTLVKELQNAYNNNNKPAQKKALEKIVLKFYKGYFNEKMQHDMGKDTDGRIEYAMDFGIPMKFVFKTTSICKGKSIKNPNRCRKYKTCKVVHGKKRTYCRTIKNTIKK</sequence>
<evidence type="ECO:0000313" key="1">
    <source>
        <dbReference type="EMBL" id="QHS94834.1"/>
    </source>
</evidence>
<dbReference type="EMBL" id="MN739234">
    <property type="protein sequence ID" value="QHS94834.1"/>
    <property type="molecule type" value="Genomic_DNA"/>
</dbReference>
<dbReference type="InterPro" id="IPR016181">
    <property type="entry name" value="Acyl_CoA_acyltransferase"/>
</dbReference>
<organism evidence="1">
    <name type="scientific">viral metagenome</name>
    <dbReference type="NCBI Taxonomy" id="1070528"/>
    <lineage>
        <taxon>unclassified sequences</taxon>
        <taxon>metagenomes</taxon>
        <taxon>organismal metagenomes</taxon>
    </lineage>
</organism>
<name>A0A6C0BT90_9ZZZZ</name>
<reference evidence="1" key="1">
    <citation type="journal article" date="2020" name="Nature">
        <title>Giant virus diversity and host interactions through global metagenomics.</title>
        <authorList>
            <person name="Schulz F."/>
            <person name="Roux S."/>
            <person name="Paez-Espino D."/>
            <person name="Jungbluth S."/>
            <person name="Walsh D.A."/>
            <person name="Denef V.J."/>
            <person name="McMahon K.D."/>
            <person name="Konstantinidis K.T."/>
            <person name="Eloe-Fadrosh E.A."/>
            <person name="Kyrpides N.C."/>
            <person name="Woyke T."/>
        </authorList>
    </citation>
    <scope>NUCLEOTIDE SEQUENCE</scope>
    <source>
        <strain evidence="1">GVMAG-M-3300018428-16</strain>
    </source>
</reference>
<proteinExistence type="predicted"/>
<dbReference type="AlphaFoldDB" id="A0A6C0BT90"/>